<dbReference type="Proteomes" id="UP000799779">
    <property type="component" value="Unassembled WGS sequence"/>
</dbReference>
<accession>A0A6A5W1G4</accession>
<name>A0A6A5W1G4_9PLEO</name>
<evidence type="ECO:0000313" key="2">
    <source>
        <dbReference type="Proteomes" id="UP000799779"/>
    </source>
</evidence>
<proteinExistence type="predicted"/>
<gene>
    <name evidence="1" type="ORF">P154DRAFT_581173</name>
</gene>
<dbReference type="EMBL" id="ML977645">
    <property type="protein sequence ID" value="KAF1995134.1"/>
    <property type="molecule type" value="Genomic_DNA"/>
</dbReference>
<evidence type="ECO:0000313" key="1">
    <source>
        <dbReference type="EMBL" id="KAF1995134.1"/>
    </source>
</evidence>
<organism evidence="1 2">
    <name type="scientific">Amniculicola lignicola CBS 123094</name>
    <dbReference type="NCBI Taxonomy" id="1392246"/>
    <lineage>
        <taxon>Eukaryota</taxon>
        <taxon>Fungi</taxon>
        <taxon>Dikarya</taxon>
        <taxon>Ascomycota</taxon>
        <taxon>Pezizomycotina</taxon>
        <taxon>Dothideomycetes</taxon>
        <taxon>Pleosporomycetidae</taxon>
        <taxon>Pleosporales</taxon>
        <taxon>Amniculicolaceae</taxon>
        <taxon>Amniculicola</taxon>
    </lineage>
</organism>
<keyword evidence="2" id="KW-1185">Reference proteome</keyword>
<dbReference type="Gene3D" id="2.60.120.620">
    <property type="entry name" value="q2cbj1_9rhob like domain"/>
    <property type="match status" value="1"/>
</dbReference>
<dbReference type="AlphaFoldDB" id="A0A6A5W1G4"/>
<sequence>MPRSHMWPYSAQKPNVDSEELTQTCVLKVDDVIFALVHDGGHNSTEDFYRRVVSCVSVANSFTWEEAFALTLDRDMVFLYIPCGGMQRISHDRLQVKVWVGTIPPILPRYQGVISFVVSRTIEGTLEIRILLDKILCQSRWWILDTTHMGARSDFLEVILLAGNPYSY</sequence>
<protein>
    <submittedName>
        <fullName evidence="1">Uncharacterized protein</fullName>
    </submittedName>
</protein>
<dbReference type="OrthoDB" id="445007at2759"/>
<reference evidence="1" key="1">
    <citation type="journal article" date="2020" name="Stud. Mycol.">
        <title>101 Dothideomycetes genomes: a test case for predicting lifestyles and emergence of pathogens.</title>
        <authorList>
            <person name="Haridas S."/>
            <person name="Albert R."/>
            <person name="Binder M."/>
            <person name="Bloem J."/>
            <person name="Labutti K."/>
            <person name="Salamov A."/>
            <person name="Andreopoulos B."/>
            <person name="Baker S."/>
            <person name="Barry K."/>
            <person name="Bills G."/>
            <person name="Bluhm B."/>
            <person name="Cannon C."/>
            <person name="Castanera R."/>
            <person name="Culley D."/>
            <person name="Daum C."/>
            <person name="Ezra D."/>
            <person name="Gonzalez J."/>
            <person name="Henrissat B."/>
            <person name="Kuo A."/>
            <person name="Liang C."/>
            <person name="Lipzen A."/>
            <person name="Lutzoni F."/>
            <person name="Magnuson J."/>
            <person name="Mondo S."/>
            <person name="Nolan M."/>
            <person name="Ohm R."/>
            <person name="Pangilinan J."/>
            <person name="Park H.-J."/>
            <person name="Ramirez L."/>
            <person name="Alfaro M."/>
            <person name="Sun H."/>
            <person name="Tritt A."/>
            <person name="Yoshinaga Y."/>
            <person name="Zwiers L.-H."/>
            <person name="Turgeon B."/>
            <person name="Goodwin S."/>
            <person name="Spatafora J."/>
            <person name="Crous P."/>
            <person name="Grigoriev I."/>
        </authorList>
    </citation>
    <scope>NUCLEOTIDE SEQUENCE</scope>
    <source>
        <strain evidence="1">CBS 123094</strain>
    </source>
</reference>